<dbReference type="InterPro" id="IPR036770">
    <property type="entry name" value="Ankyrin_rpt-contain_sf"/>
</dbReference>
<reference evidence="11" key="1">
    <citation type="submission" date="2020-10" db="EMBL/GenBank/DDBJ databases">
        <authorList>
            <person name="Han B."/>
            <person name="Lu T."/>
            <person name="Zhao Q."/>
            <person name="Huang X."/>
            <person name="Zhao Y."/>
        </authorList>
    </citation>
    <scope>NUCLEOTIDE SEQUENCE</scope>
</reference>
<comment type="subcellular location">
    <subcellularLocation>
        <location evidence="1">Membrane</location>
        <topology evidence="1">Multi-pass membrane protein</topology>
    </subcellularLocation>
</comment>
<evidence type="ECO:0000256" key="2">
    <source>
        <dbReference type="ARBA" id="ARBA00022692"/>
    </source>
</evidence>
<accession>A0A811QB24</accession>
<evidence type="ECO:0000313" key="11">
    <source>
        <dbReference type="EMBL" id="CAD6254432.1"/>
    </source>
</evidence>
<dbReference type="SMART" id="SM00248">
    <property type="entry name" value="ANK"/>
    <property type="match status" value="8"/>
</dbReference>
<feature type="transmembrane region" description="Helical" evidence="9">
    <location>
        <begin position="418"/>
        <end position="437"/>
    </location>
</feature>
<feature type="repeat" description="ANK" evidence="7">
    <location>
        <begin position="264"/>
        <end position="288"/>
    </location>
</feature>
<dbReference type="PANTHER" id="PTHR24186">
    <property type="entry name" value="PROTEIN PHOSPHATASE 1 REGULATORY SUBUNIT"/>
    <property type="match status" value="1"/>
</dbReference>
<evidence type="ECO:0000256" key="8">
    <source>
        <dbReference type="SAM" id="MobiDB-lite"/>
    </source>
</evidence>
<dbReference type="Gene3D" id="1.25.40.20">
    <property type="entry name" value="Ankyrin repeat-containing domain"/>
    <property type="match status" value="1"/>
</dbReference>
<sequence length="666" mass="71020">MDPQQQQSIHLAAGASPAGSSAKATPPPQCDHERMVVGNMCPSLYLAVYKGRMAEVTARLLQQHAAAAIDYRGTGIVIHGQCDILELTAERKTVVHVAAEQGHHELIRELYLRFRDQGLLSRQNSALDTPLHCAARAGHARAVAVLVELARDRGVNIVGCKNEAGDTALHLAARHGHGAIVEVLVSAAAEPAAELNNAGVSPLYLAVISGSVPAVRAIITKCKDASSMGPSAQNALHAAVFQSSEMVHLLLEWRPALADQVDSSGSSPLHFASSDGDRSIVRAILRAGPPGTVYKKDSSGLSALHVAARMGHRGVVKDMLESCPDAADLRDGDGGTFLHAAAREKRSSSVVSLAIKNPMLRARGLLDAQDRDGNTPLHLAVAAGTPDVAEALLREGKVRADVLNHDGRTPFDLVEGSTSFFTTVSLVVTLFAYGALLRPQRQDCNKTQWSNRHVVEGIGKASDSFAVVAQLIATAAFAAGFNLPGGYGDGTGKSNLSSAGRASFKYFLVLDTLALATAVVAVILLIYGKAASASASLSADGRSWKSFVRALQCMWASLFSLMLAFYAALYAAHAGIRLLLTIIYLCVSVVQIIITNWIMPATTWRTILRFQWQCFHSKGRHAIKRQYPLAGAFVLNFCLFSVASFLVSFVFGVLFSVETNNAYLIS</sequence>
<dbReference type="PANTHER" id="PTHR24186:SF41">
    <property type="entry name" value="PGG DOMAIN-CONTAINING PROTEIN"/>
    <property type="match status" value="1"/>
</dbReference>
<evidence type="ECO:0000256" key="9">
    <source>
        <dbReference type="SAM" id="Phobius"/>
    </source>
</evidence>
<evidence type="ECO:0000256" key="3">
    <source>
        <dbReference type="ARBA" id="ARBA00022737"/>
    </source>
</evidence>
<feature type="repeat" description="ANK" evidence="7">
    <location>
        <begin position="372"/>
        <end position="396"/>
    </location>
</feature>
<dbReference type="SUPFAM" id="SSF48403">
    <property type="entry name" value="Ankyrin repeat"/>
    <property type="match status" value="1"/>
</dbReference>
<feature type="transmembrane region" description="Helical" evidence="9">
    <location>
        <begin position="465"/>
        <end position="484"/>
    </location>
</feature>
<name>A0A811QB24_9POAL</name>
<feature type="repeat" description="ANK" evidence="7">
    <location>
        <begin position="164"/>
        <end position="196"/>
    </location>
</feature>
<dbReference type="PROSITE" id="PS50088">
    <property type="entry name" value="ANK_REPEAT"/>
    <property type="match status" value="4"/>
</dbReference>
<feature type="domain" description="PGG" evidence="10">
    <location>
        <begin position="458"/>
        <end position="571"/>
    </location>
</feature>
<feature type="region of interest" description="Disordered" evidence="8">
    <location>
        <begin position="1"/>
        <end position="29"/>
    </location>
</feature>
<evidence type="ECO:0000313" key="12">
    <source>
        <dbReference type="Proteomes" id="UP000604825"/>
    </source>
</evidence>
<dbReference type="Pfam" id="PF00023">
    <property type="entry name" value="Ank"/>
    <property type="match status" value="1"/>
</dbReference>
<evidence type="ECO:0000256" key="7">
    <source>
        <dbReference type="PROSITE-ProRule" id="PRU00023"/>
    </source>
</evidence>
<keyword evidence="5 7" id="KW-0040">ANK repeat</keyword>
<dbReference type="Pfam" id="PF13962">
    <property type="entry name" value="PGG"/>
    <property type="match status" value="1"/>
</dbReference>
<dbReference type="OrthoDB" id="1847170at2759"/>
<comment type="caution">
    <text evidence="11">The sequence shown here is derived from an EMBL/GenBank/DDBJ whole genome shotgun (WGS) entry which is preliminary data.</text>
</comment>
<proteinExistence type="predicted"/>
<organism evidence="11 12">
    <name type="scientific">Miscanthus lutarioriparius</name>
    <dbReference type="NCBI Taxonomy" id="422564"/>
    <lineage>
        <taxon>Eukaryota</taxon>
        <taxon>Viridiplantae</taxon>
        <taxon>Streptophyta</taxon>
        <taxon>Embryophyta</taxon>
        <taxon>Tracheophyta</taxon>
        <taxon>Spermatophyta</taxon>
        <taxon>Magnoliopsida</taxon>
        <taxon>Liliopsida</taxon>
        <taxon>Poales</taxon>
        <taxon>Poaceae</taxon>
        <taxon>PACMAD clade</taxon>
        <taxon>Panicoideae</taxon>
        <taxon>Andropogonodae</taxon>
        <taxon>Andropogoneae</taxon>
        <taxon>Saccharinae</taxon>
        <taxon>Miscanthus</taxon>
    </lineage>
</organism>
<evidence type="ECO:0000256" key="6">
    <source>
        <dbReference type="ARBA" id="ARBA00023136"/>
    </source>
</evidence>
<feature type="repeat" description="ANK" evidence="7">
    <location>
        <begin position="299"/>
        <end position="321"/>
    </location>
</feature>
<feature type="transmembrane region" description="Helical" evidence="9">
    <location>
        <begin position="547"/>
        <end position="572"/>
    </location>
</feature>
<dbReference type="EMBL" id="CAJGYO010000009">
    <property type="protein sequence ID" value="CAD6254432.1"/>
    <property type="molecule type" value="Genomic_DNA"/>
</dbReference>
<protein>
    <recommendedName>
        <fullName evidence="10">PGG domain-containing protein</fullName>
    </recommendedName>
</protein>
<dbReference type="Proteomes" id="UP000604825">
    <property type="component" value="Unassembled WGS sequence"/>
</dbReference>
<feature type="compositionally biased region" description="Low complexity" evidence="8">
    <location>
        <begin position="12"/>
        <end position="24"/>
    </location>
</feature>
<evidence type="ECO:0000256" key="4">
    <source>
        <dbReference type="ARBA" id="ARBA00022989"/>
    </source>
</evidence>
<feature type="transmembrane region" description="Helical" evidence="9">
    <location>
        <begin position="627"/>
        <end position="657"/>
    </location>
</feature>
<keyword evidence="6 9" id="KW-0472">Membrane</keyword>
<keyword evidence="2 9" id="KW-0812">Transmembrane</keyword>
<dbReference type="InterPro" id="IPR002110">
    <property type="entry name" value="Ankyrin_rpt"/>
</dbReference>
<dbReference type="GO" id="GO:0005886">
    <property type="term" value="C:plasma membrane"/>
    <property type="evidence" value="ECO:0007669"/>
    <property type="project" value="TreeGrafter"/>
</dbReference>
<dbReference type="PROSITE" id="PS50297">
    <property type="entry name" value="ANK_REP_REGION"/>
    <property type="match status" value="4"/>
</dbReference>
<keyword evidence="3" id="KW-0677">Repeat</keyword>
<dbReference type="InterPro" id="IPR026961">
    <property type="entry name" value="PGG_dom"/>
</dbReference>
<feature type="transmembrane region" description="Helical" evidence="9">
    <location>
        <begin position="578"/>
        <end position="599"/>
    </location>
</feature>
<keyword evidence="4 9" id="KW-1133">Transmembrane helix</keyword>
<feature type="transmembrane region" description="Helical" evidence="9">
    <location>
        <begin position="504"/>
        <end position="527"/>
    </location>
</feature>
<gene>
    <name evidence="11" type="ORF">NCGR_LOCUS38036</name>
</gene>
<keyword evidence="12" id="KW-1185">Reference proteome</keyword>
<evidence type="ECO:0000259" key="10">
    <source>
        <dbReference type="Pfam" id="PF13962"/>
    </source>
</evidence>
<dbReference type="Pfam" id="PF12796">
    <property type="entry name" value="Ank_2"/>
    <property type="match status" value="2"/>
</dbReference>
<evidence type="ECO:0000256" key="1">
    <source>
        <dbReference type="ARBA" id="ARBA00004141"/>
    </source>
</evidence>
<evidence type="ECO:0000256" key="5">
    <source>
        <dbReference type="ARBA" id="ARBA00023043"/>
    </source>
</evidence>
<dbReference type="AlphaFoldDB" id="A0A811QB24"/>